<dbReference type="OrthoDB" id="851130at2"/>
<reference evidence="1 2" key="1">
    <citation type="submission" date="2017-02" db="EMBL/GenBank/DDBJ databases">
        <authorList>
            <person name="Peterson S.W."/>
        </authorList>
    </citation>
    <scope>NUCLEOTIDE SEQUENCE [LARGE SCALE GENOMIC DNA]</scope>
    <source>
        <strain evidence="1 2">DSM 22323</strain>
    </source>
</reference>
<dbReference type="RefSeq" id="WP_079668345.1">
    <property type="nucleotide sequence ID" value="NZ_FUYZ01000020.1"/>
</dbReference>
<sequence>MTKTVIQTLFTLSFSVNIFAQTENIDSGKYHPAKEIFESKYKKEIYHKFSKSQIKVEANKVILNNTKTIEFAEKLPQKFKLIIKNGLLDPYTINQRYYLKLTGFDELTLLNPNPQTRRFKFWIFPTKNNSTETDFEKLLSSRINPDEYYFELINKNADENTTDKDFIEGAELTFLIFGTIII</sequence>
<accession>A0A1T5GUC2</accession>
<evidence type="ECO:0000313" key="2">
    <source>
        <dbReference type="Proteomes" id="UP000191112"/>
    </source>
</evidence>
<dbReference type="EMBL" id="FUYZ01000020">
    <property type="protein sequence ID" value="SKC11920.1"/>
    <property type="molecule type" value="Genomic_DNA"/>
</dbReference>
<dbReference type="AlphaFoldDB" id="A0A1T5GUC2"/>
<name>A0A1T5GUC2_9FLAO</name>
<organism evidence="1 2">
    <name type="scientific">Soonwooa buanensis</name>
    <dbReference type="NCBI Taxonomy" id="619805"/>
    <lineage>
        <taxon>Bacteria</taxon>
        <taxon>Pseudomonadati</taxon>
        <taxon>Bacteroidota</taxon>
        <taxon>Flavobacteriia</taxon>
        <taxon>Flavobacteriales</taxon>
        <taxon>Weeksellaceae</taxon>
        <taxon>Chryseobacterium group</taxon>
        <taxon>Soonwooa</taxon>
    </lineage>
</organism>
<proteinExistence type="predicted"/>
<gene>
    <name evidence="1" type="ORF">SAMN05660477_03143</name>
</gene>
<evidence type="ECO:0000313" key="1">
    <source>
        <dbReference type="EMBL" id="SKC11920.1"/>
    </source>
</evidence>
<dbReference type="STRING" id="619805.SAMN05660477_03143"/>
<dbReference type="Proteomes" id="UP000191112">
    <property type="component" value="Unassembled WGS sequence"/>
</dbReference>
<protein>
    <submittedName>
        <fullName evidence="1">Uncharacterized protein</fullName>
    </submittedName>
</protein>
<keyword evidence="2" id="KW-1185">Reference proteome</keyword>